<evidence type="ECO:0000313" key="1">
    <source>
        <dbReference type="EMBL" id="KAK7012587.1"/>
    </source>
</evidence>
<organism evidence="1 2">
    <name type="scientific">Halocaridina rubra</name>
    <name type="common">Hawaiian red shrimp</name>
    <dbReference type="NCBI Taxonomy" id="373956"/>
    <lineage>
        <taxon>Eukaryota</taxon>
        <taxon>Metazoa</taxon>
        <taxon>Ecdysozoa</taxon>
        <taxon>Arthropoda</taxon>
        <taxon>Crustacea</taxon>
        <taxon>Multicrustacea</taxon>
        <taxon>Malacostraca</taxon>
        <taxon>Eumalacostraca</taxon>
        <taxon>Eucarida</taxon>
        <taxon>Decapoda</taxon>
        <taxon>Pleocyemata</taxon>
        <taxon>Caridea</taxon>
        <taxon>Atyoidea</taxon>
        <taxon>Atyidae</taxon>
        <taxon>Halocaridina</taxon>
    </lineage>
</organism>
<protein>
    <submittedName>
        <fullName evidence="1">Uncharacterized protein</fullName>
    </submittedName>
</protein>
<proteinExistence type="predicted"/>
<name>A0AAN8WGD9_HALRR</name>
<reference evidence="1 2" key="1">
    <citation type="submission" date="2023-11" db="EMBL/GenBank/DDBJ databases">
        <title>Halocaridina rubra genome assembly.</title>
        <authorList>
            <person name="Smith C."/>
        </authorList>
    </citation>
    <scope>NUCLEOTIDE SEQUENCE [LARGE SCALE GENOMIC DNA]</scope>
    <source>
        <strain evidence="1">EP-1</strain>
        <tissue evidence="1">Whole</tissue>
    </source>
</reference>
<evidence type="ECO:0000313" key="2">
    <source>
        <dbReference type="Proteomes" id="UP001381693"/>
    </source>
</evidence>
<comment type="caution">
    <text evidence="1">The sequence shown here is derived from an EMBL/GenBank/DDBJ whole genome shotgun (WGS) entry which is preliminary data.</text>
</comment>
<gene>
    <name evidence="1" type="ORF">SK128_017876</name>
</gene>
<sequence length="70" mass="8004">MGLTRPLPFPPVFLITKSEFTTDNCLWGLSGNGQICHHETVLTTKNEYEEPNCKSEIVFLSDECEDWEVL</sequence>
<keyword evidence="2" id="KW-1185">Reference proteome</keyword>
<accession>A0AAN8WGD9</accession>
<dbReference type="Proteomes" id="UP001381693">
    <property type="component" value="Unassembled WGS sequence"/>
</dbReference>
<dbReference type="AlphaFoldDB" id="A0AAN8WGD9"/>
<dbReference type="EMBL" id="JAXCGZ010023406">
    <property type="protein sequence ID" value="KAK7012587.1"/>
    <property type="molecule type" value="Genomic_DNA"/>
</dbReference>